<dbReference type="EMBL" id="CP018082">
    <property type="protein sequence ID" value="APE33991.1"/>
    <property type="molecule type" value="Genomic_DNA"/>
</dbReference>
<dbReference type="Gene3D" id="3.40.50.720">
    <property type="entry name" value="NAD(P)-binding Rossmann-like Domain"/>
    <property type="match status" value="1"/>
</dbReference>
<dbReference type="RefSeq" id="WP_071927171.1">
    <property type="nucleotide sequence ID" value="NZ_CP018082.1"/>
</dbReference>
<dbReference type="InterPro" id="IPR000073">
    <property type="entry name" value="AB_hydrolase_1"/>
</dbReference>
<evidence type="ECO:0008006" key="5">
    <source>
        <dbReference type="Google" id="ProtNLM"/>
    </source>
</evidence>
<sequence length="583" mass="62086">MVTTDSIVFGAAGFIGRSLVAELLRTGHTVTAALRAGSHDRLRTWLDSHDVDTTALTITTTDIGEPDLALGKPIEGVRDVYNAAALMKFGLDADVARRVNLDGALHVLEWAARQPDLRRIVHITGYRVQGSDNSLEADYRNGAYGASKTEADVLLREVAAARDIPLTFANPAGVLGPGQYFGLADIIDNLWRGRLPALPGSADTFIPVVDLDYLVRVIAGLPTLPDTVGRSYPLLDATTPNLPELIRLVADHLRVPAPRFTIPVSVVRRLPRALSHADPETLPFISDDRYDTTASEDVARRLGVAHPPVGDLLRTYAEGIVATRNGAVDAPAHAGFRDGTWVSGDQRDPGYVLLHGIPIDSDSWLDVTQRLDRPYLAADLPGLGRSAKSTASPGDWADELMAPVRTTPVLVGHSLGTGPAIEFALRHPERVARLVLIAPALLQQPAAWLIGTPITAEVVKRLPTAKLAELLGTPDGPAIASAAANLRRPGVAQRTFATLRAAGAAARRAELAAKLARVQVPVDIIVGANDPLTEPTGHSVITIPDTGHYPHLTHPELVAQILRGEPPATTAGSVQNSRQGITT</sequence>
<dbReference type="SUPFAM" id="SSF51735">
    <property type="entry name" value="NAD(P)-binding Rossmann-fold domains"/>
    <property type="match status" value="1"/>
</dbReference>
<dbReference type="SUPFAM" id="SSF53474">
    <property type="entry name" value="alpha/beta-Hydrolases"/>
    <property type="match status" value="1"/>
</dbReference>
<evidence type="ECO:0000259" key="2">
    <source>
        <dbReference type="Pfam" id="PF12697"/>
    </source>
</evidence>
<proteinExistence type="predicted"/>
<dbReference type="Pfam" id="PF07993">
    <property type="entry name" value="NAD_binding_4"/>
    <property type="match status" value="1"/>
</dbReference>
<dbReference type="AlphaFoldDB" id="A0A1J0VPT6"/>
<organism evidence="3 4">
    <name type="scientific">Nocardia mangyaensis</name>
    <dbReference type="NCBI Taxonomy" id="2213200"/>
    <lineage>
        <taxon>Bacteria</taxon>
        <taxon>Bacillati</taxon>
        <taxon>Actinomycetota</taxon>
        <taxon>Actinomycetes</taxon>
        <taxon>Mycobacteriales</taxon>
        <taxon>Nocardiaceae</taxon>
        <taxon>Nocardia</taxon>
    </lineage>
</organism>
<name>A0A1J0VPT6_9NOCA</name>
<dbReference type="InterPro" id="IPR029058">
    <property type="entry name" value="AB_hydrolase_fold"/>
</dbReference>
<reference evidence="3" key="1">
    <citation type="submission" date="2016-11" db="EMBL/GenBank/DDBJ databases">
        <authorList>
            <person name="Jaros S."/>
            <person name="Januszkiewicz K."/>
            <person name="Wedrychowicz H."/>
        </authorList>
    </citation>
    <scope>NUCLEOTIDE SEQUENCE [LARGE SCALE GENOMIC DNA]</scope>
    <source>
        <strain evidence="3">Y48</strain>
    </source>
</reference>
<dbReference type="PANTHER" id="PTHR43798">
    <property type="entry name" value="MONOACYLGLYCEROL LIPASE"/>
    <property type="match status" value="1"/>
</dbReference>
<evidence type="ECO:0000259" key="1">
    <source>
        <dbReference type="Pfam" id="PF07993"/>
    </source>
</evidence>
<accession>A0A1J0VPT6</accession>
<feature type="domain" description="Thioester reductase (TE)" evidence="1">
    <location>
        <begin position="10"/>
        <end position="216"/>
    </location>
</feature>
<dbReference type="Gene3D" id="3.40.50.1820">
    <property type="entry name" value="alpha/beta hydrolase"/>
    <property type="match status" value="1"/>
</dbReference>
<dbReference type="Pfam" id="PF12697">
    <property type="entry name" value="Abhydrolase_6"/>
    <property type="match status" value="1"/>
</dbReference>
<dbReference type="InterPro" id="IPR013120">
    <property type="entry name" value="FAR_NAD-bd"/>
</dbReference>
<evidence type="ECO:0000313" key="3">
    <source>
        <dbReference type="EMBL" id="APE33991.1"/>
    </source>
</evidence>
<dbReference type="GO" id="GO:0003824">
    <property type="term" value="F:catalytic activity"/>
    <property type="evidence" value="ECO:0007669"/>
    <property type="project" value="UniProtKB-ARBA"/>
</dbReference>
<dbReference type="InterPro" id="IPR036291">
    <property type="entry name" value="NAD(P)-bd_dom_sf"/>
</dbReference>
<feature type="domain" description="AB hydrolase-1" evidence="2">
    <location>
        <begin position="352"/>
        <end position="560"/>
    </location>
</feature>
<dbReference type="OrthoDB" id="5241256at2"/>
<dbReference type="Proteomes" id="UP000183810">
    <property type="component" value="Chromosome"/>
</dbReference>
<evidence type="ECO:0000313" key="4">
    <source>
        <dbReference type="Proteomes" id="UP000183810"/>
    </source>
</evidence>
<protein>
    <recommendedName>
        <fullName evidence="5">NAD-dependent dehydratase</fullName>
    </recommendedName>
</protein>
<keyword evidence="4" id="KW-1185">Reference proteome</keyword>
<dbReference type="InterPro" id="IPR050266">
    <property type="entry name" value="AB_hydrolase_sf"/>
</dbReference>
<dbReference type="KEGG" id="nsl:BOX37_08420"/>
<gene>
    <name evidence="3" type="ORF">BOX37_08420</name>
</gene>